<sequence>MSNTSQTITAMTLPTTPAVQRPGVHPGKTASTPQRQTGVRLYDTGIACGFPSPAQDYLEQRLSLDDICIRFPESTYLVRAEGHSMRDAGILDSDLLVVECCYPARHGDIVIATVDGAFTCKRLQLHPHPLLLPANPAFAPIEVDNEDMETVIFGVVRYAIHTL</sequence>
<feature type="compositionally biased region" description="Polar residues" evidence="8">
    <location>
        <begin position="1"/>
        <end position="18"/>
    </location>
</feature>
<evidence type="ECO:0000256" key="3">
    <source>
        <dbReference type="ARBA" id="ARBA00022801"/>
    </source>
</evidence>
<dbReference type="PANTHER" id="PTHR33516">
    <property type="entry name" value="LEXA REPRESSOR"/>
    <property type="match status" value="1"/>
</dbReference>
<dbReference type="InterPro" id="IPR050077">
    <property type="entry name" value="LexA_repressor"/>
</dbReference>
<dbReference type="InterPro" id="IPR036286">
    <property type="entry name" value="LexA/Signal_pep-like_sf"/>
</dbReference>
<evidence type="ECO:0000256" key="7">
    <source>
        <dbReference type="RuleBase" id="RU003991"/>
    </source>
</evidence>
<dbReference type="GO" id="GO:0003677">
    <property type="term" value="F:DNA binding"/>
    <property type="evidence" value="ECO:0007669"/>
    <property type="project" value="InterPro"/>
</dbReference>
<dbReference type="GO" id="GO:0006281">
    <property type="term" value="P:DNA repair"/>
    <property type="evidence" value="ECO:0007669"/>
    <property type="project" value="UniProtKB-KW"/>
</dbReference>
<keyword evidence="5" id="KW-0234">DNA repair</keyword>
<evidence type="ECO:0000256" key="2">
    <source>
        <dbReference type="ARBA" id="ARBA00022763"/>
    </source>
</evidence>
<reference evidence="10" key="1">
    <citation type="submission" date="2013-06" db="EMBL/GenBank/DDBJ databases">
        <authorList>
            <person name="Mazano-Marin A."/>
        </authorList>
    </citation>
    <scope>NUCLEOTIDE SEQUENCE</scope>
    <source>
        <strain evidence="10">SCt-VLC</strain>
    </source>
</reference>
<evidence type="ECO:0000259" key="9">
    <source>
        <dbReference type="Pfam" id="PF00717"/>
    </source>
</evidence>
<dbReference type="PRINTS" id="PR00726">
    <property type="entry name" value="LEXASERPTASE"/>
</dbReference>
<feature type="domain" description="Peptidase S24/S26A/S26B/S26C" evidence="9">
    <location>
        <begin position="45"/>
        <end position="156"/>
    </location>
</feature>
<name>A0A068RC29_9GAMM</name>
<dbReference type="Pfam" id="PF00717">
    <property type="entry name" value="Peptidase_S24"/>
    <property type="match status" value="1"/>
</dbReference>
<dbReference type="CDD" id="cd06529">
    <property type="entry name" value="S24_LexA-like"/>
    <property type="match status" value="1"/>
</dbReference>
<evidence type="ECO:0000313" key="10">
    <source>
        <dbReference type="EMBL" id="CDG47119.1"/>
    </source>
</evidence>
<evidence type="ECO:0000256" key="6">
    <source>
        <dbReference type="ARBA" id="ARBA00023236"/>
    </source>
</evidence>
<dbReference type="GO" id="GO:0006355">
    <property type="term" value="P:regulation of DNA-templated transcription"/>
    <property type="evidence" value="ECO:0007669"/>
    <property type="project" value="InterPro"/>
</dbReference>
<accession>A0A068RC29</accession>
<dbReference type="RefSeq" id="WP_084776620.1">
    <property type="nucleotide sequence ID" value="NZ_FR904230.1"/>
</dbReference>
<dbReference type="NCBIfam" id="NF007621">
    <property type="entry name" value="PRK10276.1"/>
    <property type="match status" value="1"/>
</dbReference>
<keyword evidence="3 7" id="KW-0378">Hydrolase</keyword>
<dbReference type="InterPro" id="IPR039418">
    <property type="entry name" value="LexA-like"/>
</dbReference>
<protein>
    <submittedName>
        <fullName evidence="10">Protein umuD</fullName>
    </submittedName>
</protein>
<dbReference type="GO" id="GO:0016787">
    <property type="term" value="F:hydrolase activity"/>
    <property type="evidence" value="ECO:0007669"/>
    <property type="project" value="UniProtKB-KW"/>
</dbReference>
<evidence type="ECO:0000256" key="5">
    <source>
        <dbReference type="ARBA" id="ARBA00023204"/>
    </source>
</evidence>
<comment type="similarity">
    <text evidence="1 7">Belongs to the peptidase S24 family.</text>
</comment>
<reference evidence="10" key="2">
    <citation type="journal article" date="2014" name="Genome Biol. Evol.">
        <title>Settling down: the genome of Serratia symbiotica from the aphid Cinara tujafilina zooms in on the process of accommodation to a cooperative intracellular life.</title>
        <authorList>
            <person name="Manzano-Marin A."/>
            <person name="Latorre A."/>
        </authorList>
    </citation>
    <scope>NUCLEOTIDE SEQUENCE</scope>
    <source>
        <strain evidence="10">SCt-VLC</strain>
    </source>
</reference>
<dbReference type="PANTHER" id="PTHR33516:SF2">
    <property type="entry name" value="LEXA REPRESSOR-RELATED"/>
    <property type="match status" value="1"/>
</dbReference>
<dbReference type="SUPFAM" id="SSF51306">
    <property type="entry name" value="LexA/Signal peptidase"/>
    <property type="match status" value="1"/>
</dbReference>
<gene>
    <name evidence="10" type="primary">umuD</name>
    <name evidence="10" type="ORF">SCTVLC_0352</name>
</gene>
<evidence type="ECO:0000256" key="4">
    <source>
        <dbReference type="ARBA" id="ARBA00022813"/>
    </source>
</evidence>
<organism evidence="10">
    <name type="scientific">Serratia symbiotica SCt-VLC</name>
    <dbReference type="NCBI Taxonomy" id="1347341"/>
    <lineage>
        <taxon>Bacteria</taxon>
        <taxon>Pseudomonadati</taxon>
        <taxon>Pseudomonadota</taxon>
        <taxon>Gammaproteobacteria</taxon>
        <taxon>Enterobacterales</taxon>
        <taxon>Yersiniaceae</taxon>
        <taxon>Serratia</taxon>
        <taxon>Serratia symbiotica</taxon>
    </lineage>
</organism>
<keyword evidence="4 7" id="KW-0068">Autocatalytic cleavage</keyword>
<proteinExistence type="inferred from homology"/>
<dbReference type="OrthoDB" id="9787787at2"/>
<dbReference type="InterPro" id="IPR015927">
    <property type="entry name" value="Peptidase_S24_S26A/B/C"/>
</dbReference>
<dbReference type="AlphaFoldDB" id="A0A068RC29"/>
<dbReference type="Gene3D" id="2.10.109.10">
    <property type="entry name" value="Umud Fragment, subunit A"/>
    <property type="match status" value="1"/>
</dbReference>
<keyword evidence="2" id="KW-0227">DNA damage</keyword>
<dbReference type="InterPro" id="IPR006197">
    <property type="entry name" value="Peptidase_S24_LexA"/>
</dbReference>
<evidence type="ECO:0000256" key="1">
    <source>
        <dbReference type="ARBA" id="ARBA00007484"/>
    </source>
</evidence>
<dbReference type="GO" id="GO:0009432">
    <property type="term" value="P:SOS response"/>
    <property type="evidence" value="ECO:0007669"/>
    <property type="project" value="UniProtKB-KW"/>
</dbReference>
<evidence type="ECO:0000256" key="8">
    <source>
        <dbReference type="SAM" id="MobiDB-lite"/>
    </source>
</evidence>
<keyword evidence="6" id="KW-0742">SOS response</keyword>
<feature type="region of interest" description="Disordered" evidence="8">
    <location>
        <begin position="1"/>
        <end position="35"/>
    </location>
</feature>
<dbReference type="EMBL" id="FR904230">
    <property type="protein sequence ID" value="CDG47119.1"/>
    <property type="molecule type" value="Genomic_DNA"/>
</dbReference>